<feature type="domain" description="Acetyl-CoA hydrolase/transferase C-terminal" evidence="3">
    <location>
        <begin position="327"/>
        <end position="473"/>
    </location>
</feature>
<reference evidence="4 5" key="1">
    <citation type="submission" date="2024-07" db="EMBL/GenBank/DDBJ databases">
        <authorList>
            <person name="Lee S."/>
            <person name="Kang M."/>
        </authorList>
    </citation>
    <scope>NUCLEOTIDE SEQUENCE [LARGE SCALE GENOMIC DNA]</scope>
    <source>
        <strain evidence="4 5">DS6</strain>
    </source>
</reference>
<evidence type="ECO:0000256" key="1">
    <source>
        <dbReference type="ARBA" id="ARBA00009632"/>
    </source>
</evidence>
<proteinExistence type="inferred from homology"/>
<evidence type="ECO:0000313" key="4">
    <source>
        <dbReference type="EMBL" id="MEX0426412.1"/>
    </source>
</evidence>
<dbReference type="EMBL" id="JBFPJR010000003">
    <property type="protein sequence ID" value="MEX0426412.1"/>
    <property type="molecule type" value="Genomic_DNA"/>
</dbReference>
<dbReference type="GO" id="GO:0016787">
    <property type="term" value="F:hydrolase activity"/>
    <property type="evidence" value="ECO:0007669"/>
    <property type="project" value="UniProtKB-KW"/>
</dbReference>
<dbReference type="Proteomes" id="UP001556631">
    <property type="component" value="Unassembled WGS sequence"/>
</dbReference>
<comment type="similarity">
    <text evidence="1">Belongs to the acetyl-CoA hydrolase/transferase family.</text>
</comment>
<dbReference type="PANTHER" id="PTHR43609:SF1">
    <property type="entry name" value="ACETYL-COA HYDROLASE"/>
    <property type="match status" value="1"/>
</dbReference>
<dbReference type="NCBIfam" id="TIGR03458">
    <property type="entry name" value="YgfH_subfam"/>
    <property type="match status" value="1"/>
</dbReference>
<dbReference type="Pfam" id="PF13336">
    <property type="entry name" value="AcetylCoA_hyd_C"/>
    <property type="match status" value="1"/>
</dbReference>
<dbReference type="InterPro" id="IPR038460">
    <property type="entry name" value="AcetylCoA_hyd_C_sf"/>
</dbReference>
<dbReference type="InterPro" id="IPR026888">
    <property type="entry name" value="AcetylCoA_hyd_C"/>
</dbReference>
<dbReference type="InterPro" id="IPR003702">
    <property type="entry name" value="ActCoA_hydro_N"/>
</dbReference>
<dbReference type="Gene3D" id="3.30.750.70">
    <property type="entry name" value="4-hydroxybutyrate coenzyme like domains"/>
    <property type="match status" value="1"/>
</dbReference>
<dbReference type="Pfam" id="PF02550">
    <property type="entry name" value="AcetylCoA_hydro"/>
    <property type="match status" value="1"/>
</dbReference>
<dbReference type="SUPFAM" id="SSF100950">
    <property type="entry name" value="NagB/RpiA/CoA transferase-like"/>
    <property type="match status" value="2"/>
</dbReference>
<accession>A0ABV3STZ8</accession>
<sequence>MSPGGGADRILDRALAGRVMTAADAAAQIRPGDTVGFSGFTGAGYPKAVPGALAERMTAAHDRGEDFRIQAWSGASTAPDLDGVLAAAHGLSKRIPYQSDPVLRRQINDGEVEYVDAHLSHTAQHSWFGFYGPLDAAVIEVAAILPHGLLVPSSSVGNNKTWLEHADRVVLEVNSWQPREFEGFHDVYYGTRLPPHRAPIQLTSPMQRIGDPYLRVDPDRVVAVVETNAPDRNSPLAPLDDHSRAMADLLVDFLRHEVRHDRMPASLLPLQSGVGNVANAVMAGLLESEFEGLTSYTETIQDGLLDLLDAGKLTGVSATSFGLSPDGVRRFNASVNDYKGRILLRSQEISNHPEVVRRLGLIAINGMIEADIYGNVNSTHVAGSAIMNGIGGSGDFARNAYLNFFVSPSTAKDGAISAIVPFASHIDHTEHDVQVLVTEQGLADLRGLSPRARARRIIDRCAHPDFRDRLEDYFERAQKAHPHALHTPHLLDEALGWHRSLLETGRM</sequence>
<dbReference type="InterPro" id="IPR017821">
    <property type="entry name" value="Succinate_CoA_transferase"/>
</dbReference>
<dbReference type="RefSeq" id="WP_367991086.1">
    <property type="nucleotide sequence ID" value="NZ_JBFPJR010000003.1"/>
</dbReference>
<evidence type="ECO:0000313" key="5">
    <source>
        <dbReference type="Proteomes" id="UP001556631"/>
    </source>
</evidence>
<organism evidence="4 5">
    <name type="scientific">Nocardioides eburneus</name>
    <dbReference type="NCBI Taxonomy" id="3231482"/>
    <lineage>
        <taxon>Bacteria</taxon>
        <taxon>Bacillati</taxon>
        <taxon>Actinomycetota</taxon>
        <taxon>Actinomycetes</taxon>
        <taxon>Propionibacteriales</taxon>
        <taxon>Nocardioidaceae</taxon>
        <taxon>Nocardioides</taxon>
    </lineage>
</organism>
<keyword evidence="5" id="KW-1185">Reference proteome</keyword>
<dbReference type="InterPro" id="IPR037171">
    <property type="entry name" value="NagB/RpiA_transferase-like"/>
</dbReference>
<comment type="caution">
    <text evidence="4">The sequence shown here is derived from an EMBL/GenBank/DDBJ whole genome shotgun (WGS) entry which is preliminary data.</text>
</comment>
<protein>
    <submittedName>
        <fullName evidence="4">Acetyl-CoA hydrolase/transferase family protein</fullName>
    </submittedName>
</protein>
<dbReference type="PANTHER" id="PTHR43609">
    <property type="entry name" value="ACETYL-COA HYDROLASE"/>
    <property type="match status" value="1"/>
</dbReference>
<dbReference type="InterPro" id="IPR046433">
    <property type="entry name" value="ActCoA_hydro"/>
</dbReference>
<evidence type="ECO:0000259" key="3">
    <source>
        <dbReference type="Pfam" id="PF13336"/>
    </source>
</evidence>
<dbReference type="Gene3D" id="3.40.1080.20">
    <property type="entry name" value="Acetyl-CoA hydrolase/transferase C-terminal domain"/>
    <property type="match status" value="1"/>
</dbReference>
<name>A0ABV3STZ8_9ACTN</name>
<feature type="domain" description="Acetyl-CoA hydrolase/transferase N-terminal" evidence="2">
    <location>
        <begin position="20"/>
        <end position="226"/>
    </location>
</feature>
<gene>
    <name evidence="4" type="ORF">AB3X52_02185</name>
</gene>
<evidence type="ECO:0000259" key="2">
    <source>
        <dbReference type="Pfam" id="PF02550"/>
    </source>
</evidence>
<keyword evidence="4" id="KW-0378">Hydrolase</keyword>
<dbReference type="Gene3D" id="3.40.1080.10">
    <property type="entry name" value="Glutaconate Coenzyme A-transferase"/>
    <property type="match status" value="1"/>
</dbReference>